<organism evidence="1 2">
    <name type="scientific">Crossiella equi</name>
    <dbReference type="NCBI Taxonomy" id="130796"/>
    <lineage>
        <taxon>Bacteria</taxon>
        <taxon>Bacillati</taxon>
        <taxon>Actinomycetota</taxon>
        <taxon>Actinomycetes</taxon>
        <taxon>Pseudonocardiales</taxon>
        <taxon>Pseudonocardiaceae</taxon>
        <taxon>Crossiella</taxon>
    </lineage>
</organism>
<reference evidence="1 2" key="1">
    <citation type="submission" date="2021-03" db="EMBL/GenBank/DDBJ databases">
        <title>Sequencing the genomes of 1000 actinobacteria strains.</title>
        <authorList>
            <person name="Klenk H.-P."/>
        </authorList>
    </citation>
    <scope>NUCLEOTIDE SEQUENCE [LARGE SCALE GENOMIC DNA]</scope>
    <source>
        <strain evidence="1 2">DSM 44580</strain>
    </source>
</reference>
<keyword evidence="2" id="KW-1185">Reference proteome</keyword>
<protein>
    <submittedName>
        <fullName evidence="1">Uncharacterized protein</fullName>
    </submittedName>
</protein>
<name>A0ABS5AHK7_9PSEU</name>
<dbReference type="Proteomes" id="UP001519363">
    <property type="component" value="Unassembled WGS sequence"/>
</dbReference>
<sequence>MILPVLLSVVDLVWHSPKLRTNLARRQARKATREIRERRIPAPRACRAAATARRIQQARLPVSRGGILITTRAAG</sequence>
<proteinExistence type="predicted"/>
<comment type="caution">
    <text evidence="1">The sequence shown here is derived from an EMBL/GenBank/DDBJ whole genome shotgun (WGS) entry which is preliminary data.</text>
</comment>
<dbReference type="EMBL" id="JAGIOO010000001">
    <property type="protein sequence ID" value="MBP2475165.1"/>
    <property type="molecule type" value="Genomic_DNA"/>
</dbReference>
<evidence type="ECO:0000313" key="2">
    <source>
        <dbReference type="Proteomes" id="UP001519363"/>
    </source>
</evidence>
<dbReference type="RefSeq" id="WP_143342839.1">
    <property type="nucleotide sequence ID" value="NZ_JAGIOO010000001.1"/>
</dbReference>
<evidence type="ECO:0000313" key="1">
    <source>
        <dbReference type="EMBL" id="MBP2475165.1"/>
    </source>
</evidence>
<accession>A0ABS5AHK7</accession>
<gene>
    <name evidence="1" type="ORF">JOF53_004037</name>
</gene>